<keyword evidence="7" id="KW-0482">Metalloprotease</keyword>
<evidence type="ECO:0000256" key="6">
    <source>
        <dbReference type="ARBA" id="ARBA00022833"/>
    </source>
</evidence>
<evidence type="ECO:0000256" key="7">
    <source>
        <dbReference type="ARBA" id="ARBA00023049"/>
    </source>
</evidence>
<reference evidence="11" key="1">
    <citation type="journal article" date="2014" name="Int. J. Syst. Evol. Microbiol.">
        <title>Complete genome sequence of Corynebacterium casei LMG S-19264T (=DSM 44701T), isolated from a smear-ripened cheese.</title>
        <authorList>
            <consortium name="US DOE Joint Genome Institute (JGI-PGF)"/>
            <person name="Walter F."/>
            <person name="Albersmeier A."/>
            <person name="Kalinowski J."/>
            <person name="Ruckert C."/>
        </authorList>
    </citation>
    <scope>NUCLEOTIDE SEQUENCE</scope>
    <source>
        <strain evidence="11">CGMCC 1.15448</strain>
    </source>
</reference>
<evidence type="ECO:0000256" key="2">
    <source>
        <dbReference type="ARBA" id="ARBA00022670"/>
    </source>
</evidence>
<keyword evidence="6" id="KW-0862">Zinc</keyword>
<dbReference type="InterPro" id="IPR024079">
    <property type="entry name" value="MetalloPept_cat_dom_sf"/>
</dbReference>
<accession>A0A8J2UBB7</accession>
<keyword evidence="4" id="KW-0732">Signal</keyword>
<organism evidence="11 12">
    <name type="scientific">Puia dinghuensis</name>
    <dbReference type="NCBI Taxonomy" id="1792502"/>
    <lineage>
        <taxon>Bacteria</taxon>
        <taxon>Pseudomonadati</taxon>
        <taxon>Bacteroidota</taxon>
        <taxon>Chitinophagia</taxon>
        <taxon>Chitinophagales</taxon>
        <taxon>Chitinophagaceae</taxon>
        <taxon>Puia</taxon>
    </lineage>
</organism>
<dbReference type="Pfam" id="PF05572">
    <property type="entry name" value="Peptidase_M43"/>
    <property type="match status" value="1"/>
</dbReference>
<proteinExistence type="inferred from homology"/>
<dbReference type="EMBL" id="BMJC01000001">
    <property type="protein sequence ID" value="GGA91920.1"/>
    <property type="molecule type" value="Genomic_DNA"/>
</dbReference>
<evidence type="ECO:0000256" key="3">
    <source>
        <dbReference type="ARBA" id="ARBA00022723"/>
    </source>
</evidence>
<evidence type="ECO:0008006" key="13">
    <source>
        <dbReference type="Google" id="ProtNLM"/>
    </source>
</evidence>
<evidence type="ECO:0000313" key="11">
    <source>
        <dbReference type="EMBL" id="GGA91920.1"/>
    </source>
</evidence>
<keyword evidence="8" id="KW-1015">Disulfide bond</keyword>
<dbReference type="RefSeq" id="WP_188929927.1">
    <property type="nucleotide sequence ID" value="NZ_BMJC01000001.1"/>
</dbReference>
<dbReference type="InterPro" id="IPR008754">
    <property type="entry name" value="Peptidase_M43"/>
</dbReference>
<comment type="caution">
    <text evidence="11">The sequence shown here is derived from an EMBL/GenBank/DDBJ whole genome shotgun (WGS) entry which is preliminary data.</text>
</comment>
<evidence type="ECO:0000256" key="1">
    <source>
        <dbReference type="ARBA" id="ARBA00008721"/>
    </source>
</evidence>
<dbReference type="NCBIfam" id="TIGR04183">
    <property type="entry name" value="Por_Secre_tail"/>
    <property type="match status" value="1"/>
</dbReference>
<keyword evidence="5" id="KW-0378">Hydrolase</keyword>
<protein>
    <recommendedName>
        <fullName evidence="13">T9SS C-terminal target domain-containing protein</fullName>
    </recommendedName>
</protein>
<evidence type="ECO:0000256" key="4">
    <source>
        <dbReference type="ARBA" id="ARBA00022729"/>
    </source>
</evidence>
<dbReference type="AlphaFoldDB" id="A0A8J2UBB7"/>
<feature type="domain" description="Secretion system C-terminal sorting" evidence="10">
    <location>
        <begin position="354"/>
        <end position="417"/>
    </location>
</feature>
<dbReference type="GO" id="GO:0006508">
    <property type="term" value="P:proteolysis"/>
    <property type="evidence" value="ECO:0007669"/>
    <property type="project" value="UniProtKB-KW"/>
</dbReference>
<evidence type="ECO:0000256" key="8">
    <source>
        <dbReference type="ARBA" id="ARBA00023157"/>
    </source>
</evidence>
<evidence type="ECO:0000259" key="10">
    <source>
        <dbReference type="Pfam" id="PF18962"/>
    </source>
</evidence>
<gene>
    <name evidence="11" type="ORF">GCM10011511_14120</name>
</gene>
<dbReference type="InterPro" id="IPR026444">
    <property type="entry name" value="Secre_tail"/>
</dbReference>
<dbReference type="SUPFAM" id="SSF55486">
    <property type="entry name" value="Metalloproteases ('zincins'), catalytic domain"/>
    <property type="match status" value="1"/>
</dbReference>
<evidence type="ECO:0000259" key="9">
    <source>
        <dbReference type="Pfam" id="PF05572"/>
    </source>
</evidence>
<feature type="domain" description="Peptidase M43 pregnancy-associated plasma-A" evidence="9">
    <location>
        <begin position="176"/>
        <end position="314"/>
    </location>
</feature>
<keyword evidence="12" id="KW-1185">Reference proteome</keyword>
<keyword evidence="2" id="KW-0645">Protease</keyword>
<dbReference type="Pfam" id="PF18962">
    <property type="entry name" value="Por_Secre_tail"/>
    <property type="match status" value="1"/>
</dbReference>
<evidence type="ECO:0000256" key="5">
    <source>
        <dbReference type="ARBA" id="ARBA00022801"/>
    </source>
</evidence>
<name>A0A8J2UBB7_9BACT</name>
<keyword evidence="3" id="KW-0479">Metal-binding</keyword>
<dbReference type="PANTHER" id="PTHR47466">
    <property type="match status" value="1"/>
</dbReference>
<dbReference type="Gene3D" id="3.40.390.10">
    <property type="entry name" value="Collagenase (Catalytic Domain)"/>
    <property type="match status" value="1"/>
</dbReference>
<evidence type="ECO:0000313" key="12">
    <source>
        <dbReference type="Proteomes" id="UP000607559"/>
    </source>
</evidence>
<comment type="similarity">
    <text evidence="1">Belongs to the peptidase M43B family.</text>
</comment>
<dbReference type="Proteomes" id="UP000607559">
    <property type="component" value="Unassembled WGS sequence"/>
</dbReference>
<dbReference type="GO" id="GO:0046872">
    <property type="term" value="F:metal ion binding"/>
    <property type="evidence" value="ECO:0007669"/>
    <property type="project" value="UniProtKB-KW"/>
</dbReference>
<dbReference type="CDD" id="cd04275">
    <property type="entry name" value="ZnMc_pappalysin_like"/>
    <property type="match status" value="1"/>
</dbReference>
<sequence>MKYFLPFIWSLLIAIPGWTQLSCRSVDYRQQQLRLHPELAIAVEANEQFTRRQLQPASVAVTGGATTAANNSALPSLITIPVVVHVLYNTPAQNISDAQIRSQIDVLNRDYQKLNPDTAGIPSYYSPRAANCGFQFVLAGLDTNGHTTSGIIRKHTNVTSFSLADNMKFSVSGGDDPWDRDRYLNIWVCNLEANVLGYSSLIGSPKESDGVVVNYSAFGTMGTAAAPYNLGRTTTHEIGHWLNLIHTWGDAYCGDDQVADTPPQSQATYGDPTGIIISCGNTPYGNMYMNYMDFTDDIGMHMFTYGQRDRMVTLFAPGGFRYPLLSSDAASKPALADSVAEARTGSNKIQRFTLYPNPTVSTVEVKLNDAGYLGSMLEVYDRMGQRVMAVRVTNLTFGLDVSRLAGGLYYIRVNDGKDPAGYSFVKL</sequence>
<reference evidence="11" key="2">
    <citation type="submission" date="2020-09" db="EMBL/GenBank/DDBJ databases">
        <authorList>
            <person name="Sun Q."/>
            <person name="Zhou Y."/>
        </authorList>
    </citation>
    <scope>NUCLEOTIDE SEQUENCE</scope>
    <source>
        <strain evidence="11">CGMCC 1.15448</strain>
    </source>
</reference>
<dbReference type="PANTHER" id="PTHR47466:SF1">
    <property type="entry name" value="METALLOPROTEASE MEP1 (AFU_ORTHOLOGUE AFUA_1G07730)-RELATED"/>
    <property type="match status" value="1"/>
</dbReference>
<dbReference type="GO" id="GO:0008237">
    <property type="term" value="F:metallopeptidase activity"/>
    <property type="evidence" value="ECO:0007669"/>
    <property type="project" value="UniProtKB-KW"/>
</dbReference>